<reference evidence="1 2" key="1">
    <citation type="submission" date="2019-01" db="EMBL/GenBank/DDBJ databases">
        <authorList>
            <person name="Deng T."/>
        </authorList>
    </citation>
    <scope>NUCLEOTIDE SEQUENCE [LARGE SCALE GENOMIC DNA]</scope>
    <source>
        <strain evidence="1 2">F8825</strain>
    </source>
</reference>
<comment type="caution">
    <text evidence="1">The sequence shown here is derived from an EMBL/GenBank/DDBJ whole genome shotgun (WGS) entry which is preliminary data.</text>
</comment>
<gene>
    <name evidence="1" type="ORF">EUU22_19305</name>
</gene>
<protein>
    <submittedName>
        <fullName evidence="1">Uncharacterized protein</fullName>
    </submittedName>
</protein>
<proteinExistence type="predicted"/>
<evidence type="ECO:0000313" key="2">
    <source>
        <dbReference type="Proteomes" id="UP000291088"/>
    </source>
</evidence>
<dbReference type="RefSeq" id="WP_129333601.1">
    <property type="nucleotide sequence ID" value="NZ_SDVB01000253.1"/>
</dbReference>
<name>A0A4Q2T0T7_9HYPH</name>
<dbReference type="OrthoDB" id="8082805at2"/>
<dbReference type="EMBL" id="SDVB01000253">
    <property type="protein sequence ID" value="RYC10209.1"/>
    <property type="molecule type" value="Genomic_DNA"/>
</dbReference>
<dbReference type="Proteomes" id="UP000291088">
    <property type="component" value="Unassembled WGS sequence"/>
</dbReference>
<organism evidence="1 2">
    <name type="scientific">Ciceribacter ferrooxidans</name>
    <dbReference type="NCBI Taxonomy" id="2509717"/>
    <lineage>
        <taxon>Bacteria</taxon>
        <taxon>Pseudomonadati</taxon>
        <taxon>Pseudomonadota</taxon>
        <taxon>Alphaproteobacteria</taxon>
        <taxon>Hyphomicrobiales</taxon>
        <taxon>Rhizobiaceae</taxon>
        <taxon>Ciceribacter</taxon>
    </lineage>
</organism>
<evidence type="ECO:0000313" key="1">
    <source>
        <dbReference type="EMBL" id="RYC10209.1"/>
    </source>
</evidence>
<accession>A0A4Q2T0T7</accession>
<dbReference type="AlphaFoldDB" id="A0A4Q2T0T7"/>
<keyword evidence="2" id="KW-1185">Reference proteome</keyword>
<sequence>MKELTRQDIEGRLNAHRELLVTILSLLMKEPAGAQIIRYLEQEDMPLDGAEDPGLTPSAGYAREAVMADEVRAVLDAARARAAAS</sequence>